<dbReference type="Proteomes" id="UP000253934">
    <property type="component" value="Unassembled WGS sequence"/>
</dbReference>
<accession>A0A369KRM2</accession>
<dbReference type="SUPFAM" id="SSF53383">
    <property type="entry name" value="PLP-dependent transferases"/>
    <property type="match status" value="1"/>
</dbReference>
<dbReference type="PANTHER" id="PTHR43586">
    <property type="entry name" value="CYSTEINE DESULFURASE"/>
    <property type="match status" value="1"/>
</dbReference>
<evidence type="ECO:0000259" key="7">
    <source>
        <dbReference type="Pfam" id="PF00266"/>
    </source>
</evidence>
<dbReference type="EC" id="2.8.1.7" evidence="3"/>
<keyword evidence="5" id="KW-0663">Pyridoxal phosphate</keyword>
<dbReference type="GO" id="GO:0031071">
    <property type="term" value="F:cysteine desulfurase activity"/>
    <property type="evidence" value="ECO:0007669"/>
    <property type="project" value="UniProtKB-EC"/>
</dbReference>
<dbReference type="GO" id="GO:0006534">
    <property type="term" value="P:cysteine metabolic process"/>
    <property type="evidence" value="ECO:0007669"/>
    <property type="project" value="InterPro"/>
</dbReference>
<proteinExistence type="inferred from homology"/>
<dbReference type="Gene3D" id="3.90.1150.10">
    <property type="entry name" value="Aspartate Aminotransferase, domain 1"/>
    <property type="match status" value="1"/>
</dbReference>
<protein>
    <recommendedName>
        <fullName evidence="3">cysteine desulfurase</fullName>
        <ecNumber evidence="3">2.8.1.7</ecNumber>
    </recommendedName>
</protein>
<dbReference type="Gene3D" id="3.40.640.10">
    <property type="entry name" value="Type I PLP-dependent aspartate aminotransferase-like (Major domain)"/>
    <property type="match status" value="1"/>
</dbReference>
<comment type="cofactor">
    <cofactor evidence="1">
        <name>pyridoxal 5'-phosphate</name>
        <dbReference type="ChEBI" id="CHEBI:597326"/>
    </cofactor>
</comment>
<name>A0A369KRM2_9BACT</name>
<keyword evidence="4" id="KW-0808">Transferase</keyword>
<comment type="caution">
    <text evidence="8">The sequence shown here is derived from an EMBL/GenBank/DDBJ whole genome shotgun (WGS) entry which is preliminary data.</text>
</comment>
<dbReference type="Pfam" id="PF00266">
    <property type="entry name" value="Aminotran_5"/>
    <property type="match status" value="1"/>
</dbReference>
<keyword evidence="9" id="KW-1185">Reference proteome</keyword>
<dbReference type="InterPro" id="IPR015424">
    <property type="entry name" value="PyrdxlP-dep_Trfase"/>
</dbReference>
<dbReference type="InterPro" id="IPR000192">
    <property type="entry name" value="Aminotrans_V_dom"/>
</dbReference>
<comment type="similarity">
    <text evidence="2">Belongs to the class-V pyridoxal-phosphate-dependent aminotransferase family. Csd subfamily.</text>
</comment>
<evidence type="ECO:0000256" key="2">
    <source>
        <dbReference type="ARBA" id="ARBA00010447"/>
    </source>
</evidence>
<evidence type="ECO:0000256" key="3">
    <source>
        <dbReference type="ARBA" id="ARBA00012239"/>
    </source>
</evidence>
<dbReference type="InterPro" id="IPR015422">
    <property type="entry name" value="PyrdxlP-dep_Trfase_small"/>
</dbReference>
<dbReference type="InterPro" id="IPR015421">
    <property type="entry name" value="PyrdxlP-dep_Trfase_major"/>
</dbReference>
<evidence type="ECO:0000313" key="8">
    <source>
        <dbReference type="EMBL" id="RDB35487.1"/>
    </source>
</evidence>
<dbReference type="EMBL" id="QOVW01000084">
    <property type="protein sequence ID" value="RDB35487.1"/>
    <property type="molecule type" value="Genomic_DNA"/>
</dbReference>
<evidence type="ECO:0000313" key="9">
    <source>
        <dbReference type="Proteomes" id="UP000253934"/>
    </source>
</evidence>
<gene>
    <name evidence="8" type="ORF">DCC88_09955</name>
</gene>
<dbReference type="PANTHER" id="PTHR43586:SF8">
    <property type="entry name" value="CYSTEINE DESULFURASE 1, CHLOROPLASTIC"/>
    <property type="match status" value="1"/>
</dbReference>
<dbReference type="GO" id="GO:0008483">
    <property type="term" value="F:transaminase activity"/>
    <property type="evidence" value="ECO:0007669"/>
    <property type="project" value="UniProtKB-KW"/>
</dbReference>
<dbReference type="AlphaFoldDB" id="A0A369KRM2"/>
<dbReference type="CDD" id="cd06453">
    <property type="entry name" value="SufS_like"/>
    <property type="match status" value="1"/>
</dbReference>
<comment type="catalytic activity">
    <reaction evidence="6">
        <text>(sulfur carrier)-H + L-cysteine = (sulfur carrier)-SH + L-alanine</text>
        <dbReference type="Rhea" id="RHEA:43892"/>
        <dbReference type="Rhea" id="RHEA-COMP:14737"/>
        <dbReference type="Rhea" id="RHEA-COMP:14739"/>
        <dbReference type="ChEBI" id="CHEBI:29917"/>
        <dbReference type="ChEBI" id="CHEBI:35235"/>
        <dbReference type="ChEBI" id="CHEBI:57972"/>
        <dbReference type="ChEBI" id="CHEBI:64428"/>
        <dbReference type="EC" id="2.8.1.7"/>
    </reaction>
</comment>
<organism evidence="8 9">
    <name type="scientific">Spirobacillus cienkowskii</name>
    <dbReference type="NCBI Taxonomy" id="495820"/>
    <lineage>
        <taxon>Bacteria</taxon>
        <taxon>Pseudomonadati</taxon>
        <taxon>Bdellovibrionota</taxon>
        <taxon>Oligoflexia</taxon>
        <taxon>Silvanigrellales</taxon>
        <taxon>Spirobacillus</taxon>
    </lineage>
</organism>
<dbReference type="GO" id="GO:0030170">
    <property type="term" value="F:pyridoxal phosphate binding"/>
    <property type="evidence" value="ECO:0007669"/>
    <property type="project" value="InterPro"/>
</dbReference>
<sequence>MNTIALGSNLKHDFPIFKNNQKIVNGVVNPLVYLDSAATTQKPKVVINAMSHYLENDYGSVHRGAYGVSIRSSEIYENARLKVANFLGKHVSPSQVVFTRGTTESLNILAHGIADTYLNEKSRIVIPAIEHHANLIPWQQVALKQDCELAYISLEGKKGKQLQLNLKNAAQLITKNTKVVSLAHVGNVLGQVNPIAEIIALAKKVGALVVLDCAQSIATHDEDLFALGADAVVFSSHKIYGPTGIGVLAMSPELMESLPPFQYGGGMISSVTLEGSQWTTGPAKFEAGTPPILEACGLAAAIEWLNAANRKQIFEHTRQLATLFLEKIKQIPDIEVFSPETGNEAIVSFRHAKIHAHDFATILDASNIAMRAGLHCAWPLIHELGGDALIRCSFGAYSDADDVNIAYKAIKNI</sequence>
<evidence type="ECO:0000256" key="6">
    <source>
        <dbReference type="ARBA" id="ARBA00050776"/>
    </source>
</evidence>
<reference evidence="8" key="1">
    <citation type="submission" date="2018-04" db="EMBL/GenBank/DDBJ databases">
        <title>Draft genome sequence of the Candidatus Spirobacillus cienkowskii, a pathogen of freshwater Daphnia species, reconstructed from hemolymph metagenomic reads.</title>
        <authorList>
            <person name="Bresciani L."/>
            <person name="Lemos L.N."/>
            <person name="Wale N."/>
            <person name="Lin J.Y."/>
            <person name="Fernandes G.R."/>
            <person name="Duffy M.A."/>
            <person name="Rodrigues J.M."/>
        </authorList>
    </citation>
    <scope>NUCLEOTIDE SEQUENCE [LARGE SCALE GENOMIC DNA]</scope>
    <source>
        <strain evidence="8">Binning01</strain>
    </source>
</reference>
<evidence type="ECO:0000256" key="1">
    <source>
        <dbReference type="ARBA" id="ARBA00001933"/>
    </source>
</evidence>
<keyword evidence="8" id="KW-0032">Aminotransferase</keyword>
<evidence type="ECO:0000256" key="5">
    <source>
        <dbReference type="ARBA" id="ARBA00022898"/>
    </source>
</evidence>
<dbReference type="InterPro" id="IPR010970">
    <property type="entry name" value="Cys_dSase_SufS"/>
</dbReference>
<evidence type="ECO:0000256" key="4">
    <source>
        <dbReference type="ARBA" id="ARBA00022679"/>
    </source>
</evidence>
<feature type="domain" description="Aminotransferase class V" evidence="7">
    <location>
        <begin position="32"/>
        <end position="404"/>
    </location>
</feature>